<organism evidence="7 8">
    <name type="scientific">Epilithonimonas lactis</name>
    <dbReference type="NCBI Taxonomy" id="421072"/>
    <lineage>
        <taxon>Bacteria</taxon>
        <taxon>Pseudomonadati</taxon>
        <taxon>Bacteroidota</taxon>
        <taxon>Flavobacteriia</taxon>
        <taxon>Flavobacteriales</taxon>
        <taxon>Weeksellaceae</taxon>
        <taxon>Chryseobacterium group</taxon>
        <taxon>Epilithonimonas</taxon>
    </lineage>
</organism>
<evidence type="ECO:0000313" key="8">
    <source>
        <dbReference type="Proteomes" id="UP000028623"/>
    </source>
</evidence>
<protein>
    <submittedName>
        <fullName evidence="7">Endonuclease I</fullName>
    </submittedName>
</protein>
<dbReference type="AlphaFoldDB" id="A0A085B643"/>
<dbReference type="RefSeq" id="WP_034979512.1">
    <property type="nucleotide sequence ID" value="NZ_FOFI01000001.1"/>
</dbReference>
<evidence type="ECO:0000256" key="5">
    <source>
        <dbReference type="SAM" id="SignalP"/>
    </source>
</evidence>
<dbReference type="Pfam" id="PF04231">
    <property type="entry name" value="Endonuclease_1"/>
    <property type="match status" value="1"/>
</dbReference>
<evidence type="ECO:0000313" key="7">
    <source>
        <dbReference type="EMBL" id="KFC17938.1"/>
    </source>
</evidence>
<gene>
    <name evidence="7" type="ORF">IO89_19250</name>
</gene>
<dbReference type="InterPro" id="IPR044925">
    <property type="entry name" value="His-Me_finger_sf"/>
</dbReference>
<evidence type="ECO:0000256" key="3">
    <source>
        <dbReference type="ARBA" id="ARBA00022729"/>
    </source>
</evidence>
<dbReference type="OrthoDB" id="5485925at2"/>
<keyword evidence="4" id="KW-0378">Hydrolase</keyword>
<comment type="caution">
    <text evidence="7">The sequence shown here is derived from an EMBL/GenBank/DDBJ whole genome shotgun (WGS) entry which is preliminary data.</text>
</comment>
<keyword evidence="7" id="KW-0255">Endonuclease</keyword>
<dbReference type="GO" id="GO:0016787">
    <property type="term" value="F:hydrolase activity"/>
    <property type="evidence" value="ECO:0007669"/>
    <property type="project" value="UniProtKB-KW"/>
</dbReference>
<dbReference type="NCBIfam" id="TIGR04183">
    <property type="entry name" value="Por_Secre_tail"/>
    <property type="match status" value="1"/>
</dbReference>
<accession>A0A085B643</accession>
<dbReference type="EMBL" id="JPLY01000009">
    <property type="protein sequence ID" value="KFC17938.1"/>
    <property type="molecule type" value="Genomic_DNA"/>
</dbReference>
<name>A0A085B643_9FLAO</name>
<dbReference type="InterPro" id="IPR026444">
    <property type="entry name" value="Secre_tail"/>
</dbReference>
<evidence type="ECO:0000259" key="6">
    <source>
        <dbReference type="Pfam" id="PF18962"/>
    </source>
</evidence>
<dbReference type="Pfam" id="PF18962">
    <property type="entry name" value="Por_Secre_tail"/>
    <property type="match status" value="1"/>
</dbReference>
<evidence type="ECO:0000256" key="4">
    <source>
        <dbReference type="ARBA" id="ARBA00022801"/>
    </source>
</evidence>
<dbReference type="STRING" id="421072.SAMN04488097_1068"/>
<keyword evidence="8" id="KW-1185">Reference proteome</keyword>
<reference evidence="7 8" key="1">
    <citation type="submission" date="2014-07" db="EMBL/GenBank/DDBJ databases">
        <title>Epilithonimonas lactis LMG 22401 Genome.</title>
        <authorList>
            <person name="Pipes S.E."/>
            <person name="Stropko S.J."/>
        </authorList>
    </citation>
    <scope>NUCLEOTIDE SEQUENCE [LARGE SCALE GENOMIC DNA]</scope>
    <source>
        <strain evidence="7 8">LMG 24401</strain>
    </source>
</reference>
<feature type="chain" id="PRO_5001786668" evidence="5">
    <location>
        <begin position="19"/>
        <end position="358"/>
    </location>
</feature>
<feature type="signal peptide" evidence="5">
    <location>
        <begin position="1"/>
        <end position="18"/>
    </location>
</feature>
<feature type="domain" description="Secretion system C-terminal sorting" evidence="6">
    <location>
        <begin position="288"/>
        <end position="356"/>
    </location>
</feature>
<dbReference type="PANTHER" id="PTHR33607">
    <property type="entry name" value="ENDONUCLEASE-1"/>
    <property type="match status" value="1"/>
</dbReference>
<keyword evidence="3 5" id="KW-0732">Signal</keyword>
<dbReference type="InterPro" id="IPR007346">
    <property type="entry name" value="Endonuclease-I"/>
</dbReference>
<evidence type="ECO:0000256" key="1">
    <source>
        <dbReference type="ARBA" id="ARBA00006429"/>
    </source>
</evidence>
<dbReference type="SUPFAM" id="SSF54060">
    <property type="entry name" value="His-Me finger endonucleases"/>
    <property type="match status" value="1"/>
</dbReference>
<dbReference type="GO" id="GO:0004519">
    <property type="term" value="F:endonuclease activity"/>
    <property type="evidence" value="ECO:0007669"/>
    <property type="project" value="UniProtKB-KW"/>
</dbReference>
<comment type="similarity">
    <text evidence="1">Belongs to the EndA/NucM nuclease family.</text>
</comment>
<dbReference type="eggNOG" id="COG2356">
    <property type="taxonomic scope" value="Bacteria"/>
</dbReference>
<dbReference type="PANTHER" id="PTHR33607:SF2">
    <property type="entry name" value="ENDONUCLEASE-1"/>
    <property type="match status" value="1"/>
</dbReference>
<sequence length="358" mass="39741">MKKSILILFVGFFGLMNAQEPTGYYSTATGLTGPDLKTKLSEIISAGYQTKSYDALYTAYPSTDTDKFYENDGSVLDIYSENPAGADPYNYQHGVKKCGNYSVEGDCYNREHTVPQSLFNEASPMVSDILHILPTDGKVNGMRSNYPFGKVTNPTWTSKNGSKVGNNTVGSYSGTVFEPINEFKGDIARCLLYFVTRYQSRLSSFSSGNILNTSNASQGLQTWELNLLLLWHQQDPVSEREIVRNNGAYAHQRNRNPFIDHPEWATAIWGSSPLAVDDANFSKNLSIAPNPVKGNVIHVTGDKDLKKFKTAMIYNMVGQNVQTIENPFQSGNTITLNNLPKGVYILKTGELNTKFIIE</sequence>
<proteinExistence type="inferred from homology"/>
<keyword evidence="2" id="KW-0540">Nuclease</keyword>
<dbReference type="Proteomes" id="UP000028623">
    <property type="component" value="Unassembled WGS sequence"/>
</dbReference>
<evidence type="ECO:0000256" key="2">
    <source>
        <dbReference type="ARBA" id="ARBA00022722"/>
    </source>
</evidence>